<accession>A0ABX7BZD5</accession>
<dbReference type="Proteomes" id="UP000595460">
    <property type="component" value="Chromosome"/>
</dbReference>
<gene>
    <name evidence="1" type="ORF">JI749_06870</name>
</gene>
<organism evidence="1 2">
    <name type="scientific">Devosia oryziradicis</name>
    <dbReference type="NCBI Taxonomy" id="2801335"/>
    <lineage>
        <taxon>Bacteria</taxon>
        <taxon>Pseudomonadati</taxon>
        <taxon>Pseudomonadota</taxon>
        <taxon>Alphaproteobacteria</taxon>
        <taxon>Hyphomicrobiales</taxon>
        <taxon>Devosiaceae</taxon>
        <taxon>Devosia</taxon>
    </lineage>
</organism>
<proteinExistence type="predicted"/>
<keyword evidence="2" id="KW-1185">Reference proteome</keyword>
<sequence>MLRSTILAMTLLGGVAQGAECTISNARYEHDQAAWYLSFKPVPKFVAPNQTAAFIIELPNSGITLEGAVHRPNGFGSPLWSISGLCSEGSAGLCTFVEGNPAAYGNYAGKVGWFDDAAGAKAPEQLILPQLAVSLWYSSYREAEFMPDANEGDVFTLVGCE</sequence>
<evidence type="ECO:0000313" key="1">
    <source>
        <dbReference type="EMBL" id="QQR37324.1"/>
    </source>
</evidence>
<reference evidence="1 2" key="1">
    <citation type="submission" date="2021-01" db="EMBL/GenBank/DDBJ databases">
        <title>Genome seq and assembly of Devosia sp. G19.</title>
        <authorList>
            <person name="Chhetri G."/>
        </authorList>
    </citation>
    <scope>NUCLEOTIDE SEQUENCE [LARGE SCALE GENOMIC DNA]</scope>
    <source>
        <strain evidence="1 2">G19</strain>
    </source>
</reference>
<dbReference type="RefSeq" id="WP_201661304.1">
    <property type="nucleotide sequence ID" value="NZ_CP068047.1"/>
</dbReference>
<evidence type="ECO:0000313" key="2">
    <source>
        <dbReference type="Proteomes" id="UP000595460"/>
    </source>
</evidence>
<protein>
    <submittedName>
        <fullName evidence="1">Uncharacterized protein</fullName>
    </submittedName>
</protein>
<dbReference type="EMBL" id="CP068047">
    <property type="protein sequence ID" value="QQR37324.1"/>
    <property type="molecule type" value="Genomic_DNA"/>
</dbReference>
<name>A0ABX7BZD5_9HYPH</name>